<sequence>MLDLEGHLHRVWNPDVRPVMEEALRCYTAGAIRASIAQTWIAVVADLTEKIVRLADEDDGQAKNFRTQLLTAQQAGLTPEGVSAMQGVERSIVDTAADLELIDTITARELERLRQDRHLCVHPSLRMMGETYQPLPESARAHMAIALDGLLIHPPAQGRKVIEDFMAHVAEPRFSTSPAHLTATFFTRVRPAARRQIVDLAAKHALAELPGPPEIAASLLADRMAVSLKAFAEKDHAMVATALAKSLDRLRRAEGPVQLRAAARLAALDVFWDLIDQPLADRLDELVAQTAPSSFWDTVPAEDAEALAMTRVAQARSLLPKLETTFTSLSANNRALVMARHIAPFFAAQVPGLLSDAAGWRQAEELTRTAVVPYGPLLSVDSLQQTLQAWAANVQCRTAGGMLALAVELYRTTAHLRPADRSIWVSFLEDVRAREPEPSLYRYDELEVEIGA</sequence>
<dbReference type="AlphaFoldDB" id="A0A171DIS5"/>
<keyword evidence="2" id="KW-1185">Reference proteome</keyword>
<comment type="caution">
    <text evidence="1">The sequence shown here is derived from an EMBL/GenBank/DDBJ whole genome shotgun (WGS) entry which is preliminary data.</text>
</comment>
<dbReference type="Proteomes" id="UP000077701">
    <property type="component" value="Unassembled WGS sequence"/>
</dbReference>
<reference evidence="1 2" key="1">
    <citation type="journal article" date="2016" name="Genome Announc.">
        <title>Draft Genome Sequence of Planomonospora sphaerica JCM9374, a Rare Actinomycete.</title>
        <authorList>
            <person name="Dohra H."/>
            <person name="Suzuki T."/>
            <person name="Inoue Y."/>
            <person name="Kodani S."/>
        </authorList>
    </citation>
    <scope>NUCLEOTIDE SEQUENCE [LARGE SCALE GENOMIC DNA]</scope>
    <source>
        <strain evidence="1 2">JCM 9374</strain>
    </source>
</reference>
<evidence type="ECO:0000313" key="1">
    <source>
        <dbReference type="EMBL" id="GAT68786.1"/>
    </source>
</evidence>
<dbReference type="OrthoDB" id="8781389at2"/>
<name>A0A171DIS5_9ACTN</name>
<evidence type="ECO:0000313" key="2">
    <source>
        <dbReference type="Proteomes" id="UP000077701"/>
    </source>
</evidence>
<organism evidence="1 2">
    <name type="scientific">Planomonospora sphaerica</name>
    <dbReference type="NCBI Taxonomy" id="161355"/>
    <lineage>
        <taxon>Bacteria</taxon>
        <taxon>Bacillati</taxon>
        <taxon>Actinomycetota</taxon>
        <taxon>Actinomycetes</taxon>
        <taxon>Streptosporangiales</taxon>
        <taxon>Streptosporangiaceae</taxon>
        <taxon>Planomonospora</taxon>
    </lineage>
</organism>
<accession>A0A171DIS5</accession>
<protein>
    <submittedName>
        <fullName evidence="1">Uncharacterized protein</fullName>
    </submittedName>
</protein>
<gene>
    <name evidence="1" type="ORF">PS9374_04451</name>
</gene>
<proteinExistence type="predicted"/>
<dbReference type="RefSeq" id="WP_084008639.1">
    <property type="nucleotide sequence ID" value="NZ_BDCX01000011.1"/>
</dbReference>
<reference evidence="2" key="2">
    <citation type="submission" date="2016-04" db="EMBL/GenBank/DDBJ databases">
        <title>Planomonospora sphaerica JCM9374 whole genome shotgun sequence.</title>
        <authorList>
            <person name="Suzuki T."/>
            <person name="Dohra H."/>
            <person name="Kodani S."/>
        </authorList>
    </citation>
    <scope>NUCLEOTIDE SEQUENCE [LARGE SCALE GENOMIC DNA]</scope>
    <source>
        <strain evidence="2">JCM 9374</strain>
    </source>
</reference>
<dbReference type="EMBL" id="BDCX01000011">
    <property type="protein sequence ID" value="GAT68786.1"/>
    <property type="molecule type" value="Genomic_DNA"/>
</dbReference>